<dbReference type="Gene3D" id="2.40.380.10">
    <property type="entry name" value="FomD-like"/>
    <property type="match status" value="1"/>
</dbReference>
<dbReference type="PANTHER" id="PTHR39159:SF1">
    <property type="entry name" value="UPF0374 PROTEIN YGAC"/>
    <property type="match status" value="1"/>
</dbReference>
<protein>
    <submittedName>
        <fullName evidence="3">RNA-binding protein associated with RNAse of E/G family</fullName>
    </submittedName>
</protein>
<name>A0A4R8BYY8_9ACTN</name>
<feature type="domain" description="DUF402" evidence="2">
    <location>
        <begin position="70"/>
        <end position="184"/>
    </location>
</feature>
<dbReference type="SUPFAM" id="SSF159234">
    <property type="entry name" value="FomD-like"/>
    <property type="match status" value="1"/>
</dbReference>
<evidence type="ECO:0000259" key="2">
    <source>
        <dbReference type="Pfam" id="PF04167"/>
    </source>
</evidence>
<evidence type="ECO:0000313" key="3">
    <source>
        <dbReference type="EMBL" id="TDW66393.1"/>
    </source>
</evidence>
<keyword evidence="4" id="KW-1185">Reference proteome</keyword>
<dbReference type="InterPro" id="IPR007295">
    <property type="entry name" value="DUF402"/>
</dbReference>
<proteinExistence type="predicted"/>
<dbReference type="EMBL" id="SODP01000003">
    <property type="protein sequence ID" value="TDW66393.1"/>
    <property type="molecule type" value="Genomic_DNA"/>
</dbReference>
<dbReference type="InterPro" id="IPR035930">
    <property type="entry name" value="FomD-like_sf"/>
</dbReference>
<evidence type="ECO:0000313" key="4">
    <source>
        <dbReference type="Proteomes" id="UP000295146"/>
    </source>
</evidence>
<comment type="caution">
    <text evidence="3">The sequence shown here is derived from an EMBL/GenBank/DDBJ whole genome shotgun (WGS) entry which is preliminary data.</text>
</comment>
<accession>A0A4R8BYY8</accession>
<reference evidence="3 4" key="1">
    <citation type="submission" date="2019-03" db="EMBL/GenBank/DDBJ databases">
        <title>Genomic Encyclopedia of Type Strains, Phase III (KMG-III): the genomes of soil and plant-associated and newly described type strains.</title>
        <authorList>
            <person name="Whitman W."/>
        </authorList>
    </citation>
    <scope>NUCLEOTIDE SEQUENCE [LARGE SCALE GENOMIC DNA]</scope>
    <source>
        <strain evidence="3 4">VKM Ac-2573</strain>
    </source>
</reference>
<dbReference type="RefSeq" id="WP_238160563.1">
    <property type="nucleotide sequence ID" value="NZ_SODP01000003.1"/>
</dbReference>
<dbReference type="PANTHER" id="PTHR39159">
    <property type="match status" value="1"/>
</dbReference>
<gene>
    <name evidence="3" type="ORF">EV653_6421</name>
</gene>
<dbReference type="Pfam" id="PF04167">
    <property type="entry name" value="DUF402"/>
    <property type="match status" value="1"/>
</dbReference>
<dbReference type="AlphaFoldDB" id="A0A4R8BYY8"/>
<evidence type="ECO:0000256" key="1">
    <source>
        <dbReference type="ARBA" id="ARBA00022801"/>
    </source>
</evidence>
<organism evidence="3 4">
    <name type="scientific">Kribbella pratensis</name>
    <dbReference type="NCBI Taxonomy" id="2512112"/>
    <lineage>
        <taxon>Bacteria</taxon>
        <taxon>Bacillati</taxon>
        <taxon>Actinomycetota</taxon>
        <taxon>Actinomycetes</taxon>
        <taxon>Propionibacteriales</taxon>
        <taxon>Kribbellaceae</taxon>
        <taxon>Kribbella</taxon>
    </lineage>
</organism>
<dbReference type="Proteomes" id="UP000295146">
    <property type="component" value="Unassembled WGS sequence"/>
</dbReference>
<dbReference type="InterPro" id="IPR050212">
    <property type="entry name" value="Ntdp-like"/>
</dbReference>
<keyword evidence="1" id="KW-0378">Hydrolase</keyword>
<sequence>MTEFWAPGTTIEWVYEGTGRHADKPNVRPMTVVRDDADGLVAWLAPGTPLLKPVLVDGRETRHAGPVAMFTEERVLKLDVWHGTGILKVSPSGKPWSVWYFWGEDGTFHGWYVNLEREHVRDWAARRTSTVDHALDLWMKPDRTIEWKDEDELEGAVTAGRFSEADAERIVGDAHAAIRDIEAWTSPFSDDWQFWTPPPTWRLPAAPTTHQPTLIAEELHS</sequence>
<dbReference type="GO" id="GO:0016787">
    <property type="term" value="F:hydrolase activity"/>
    <property type="evidence" value="ECO:0007669"/>
    <property type="project" value="UniProtKB-KW"/>
</dbReference>